<evidence type="ECO:0000313" key="3">
    <source>
        <dbReference type="Proteomes" id="UP001151760"/>
    </source>
</evidence>
<organism evidence="2 3">
    <name type="scientific">Tanacetum coccineum</name>
    <dbReference type="NCBI Taxonomy" id="301880"/>
    <lineage>
        <taxon>Eukaryota</taxon>
        <taxon>Viridiplantae</taxon>
        <taxon>Streptophyta</taxon>
        <taxon>Embryophyta</taxon>
        <taxon>Tracheophyta</taxon>
        <taxon>Spermatophyta</taxon>
        <taxon>Magnoliopsida</taxon>
        <taxon>eudicotyledons</taxon>
        <taxon>Gunneridae</taxon>
        <taxon>Pentapetalae</taxon>
        <taxon>asterids</taxon>
        <taxon>campanulids</taxon>
        <taxon>Asterales</taxon>
        <taxon>Asteraceae</taxon>
        <taxon>Asteroideae</taxon>
        <taxon>Anthemideae</taxon>
        <taxon>Anthemidinae</taxon>
        <taxon>Tanacetum</taxon>
    </lineage>
</organism>
<proteinExistence type="predicted"/>
<accession>A0ABQ4XGX9</accession>
<name>A0ABQ4XGX9_9ASTR</name>
<protein>
    <submittedName>
        <fullName evidence="2">Uncharacterized protein</fullName>
    </submittedName>
</protein>
<evidence type="ECO:0000256" key="1">
    <source>
        <dbReference type="SAM" id="MobiDB-lite"/>
    </source>
</evidence>
<gene>
    <name evidence="2" type="ORF">Tco_0679122</name>
</gene>
<keyword evidence="3" id="KW-1185">Reference proteome</keyword>
<comment type="caution">
    <text evidence="2">The sequence shown here is derived from an EMBL/GenBank/DDBJ whole genome shotgun (WGS) entry which is preliminary data.</text>
</comment>
<reference evidence="2" key="2">
    <citation type="submission" date="2022-01" db="EMBL/GenBank/DDBJ databases">
        <authorList>
            <person name="Yamashiro T."/>
            <person name="Shiraishi A."/>
            <person name="Satake H."/>
            <person name="Nakayama K."/>
        </authorList>
    </citation>
    <scope>NUCLEOTIDE SEQUENCE</scope>
</reference>
<sequence>MMKMTWKILLKTRRMNCSDSGVYGYPEGFIGPSISITTVEPVTTAGERISTARAIPKEVSTTESDIDVTLAEALVDLLKCRKEKVTPNQSQKAGEKPLMTKPEKPLKKKDQIQSDEEYALRLHVEEQAEFERLQKERVAQEEASRAASYEEIDNIQAMIEADEQLAARV</sequence>
<dbReference type="Proteomes" id="UP001151760">
    <property type="component" value="Unassembled WGS sequence"/>
</dbReference>
<evidence type="ECO:0000313" key="2">
    <source>
        <dbReference type="EMBL" id="GJS64558.1"/>
    </source>
</evidence>
<reference evidence="2" key="1">
    <citation type="journal article" date="2022" name="Int. J. Mol. Sci.">
        <title>Draft Genome of Tanacetum Coccineum: Genomic Comparison of Closely Related Tanacetum-Family Plants.</title>
        <authorList>
            <person name="Yamashiro T."/>
            <person name="Shiraishi A."/>
            <person name="Nakayama K."/>
            <person name="Satake H."/>
        </authorList>
    </citation>
    <scope>NUCLEOTIDE SEQUENCE</scope>
</reference>
<feature type="region of interest" description="Disordered" evidence="1">
    <location>
        <begin position="84"/>
        <end position="112"/>
    </location>
</feature>
<dbReference type="EMBL" id="BQNB010009513">
    <property type="protein sequence ID" value="GJS64558.1"/>
    <property type="molecule type" value="Genomic_DNA"/>
</dbReference>
<feature type="compositionally biased region" description="Basic and acidic residues" evidence="1">
    <location>
        <begin position="101"/>
        <end position="112"/>
    </location>
</feature>